<feature type="region of interest" description="Disordered" evidence="1">
    <location>
        <begin position="164"/>
        <end position="403"/>
    </location>
</feature>
<keyword evidence="3" id="KW-1185">Reference proteome</keyword>
<feature type="compositionally biased region" description="Basic residues" evidence="1">
    <location>
        <begin position="249"/>
        <end position="265"/>
    </location>
</feature>
<name>A0A067SF59_GALM3</name>
<reference evidence="3" key="1">
    <citation type="journal article" date="2014" name="Proc. Natl. Acad. Sci. U.S.A.">
        <title>Extensive sampling of basidiomycete genomes demonstrates inadequacy of the white-rot/brown-rot paradigm for wood decay fungi.</title>
        <authorList>
            <person name="Riley R."/>
            <person name="Salamov A.A."/>
            <person name="Brown D.W."/>
            <person name="Nagy L.G."/>
            <person name="Floudas D."/>
            <person name="Held B.W."/>
            <person name="Levasseur A."/>
            <person name="Lombard V."/>
            <person name="Morin E."/>
            <person name="Otillar R."/>
            <person name="Lindquist E.A."/>
            <person name="Sun H."/>
            <person name="LaButti K.M."/>
            <person name="Schmutz J."/>
            <person name="Jabbour D."/>
            <person name="Luo H."/>
            <person name="Baker S.E."/>
            <person name="Pisabarro A.G."/>
            <person name="Walton J.D."/>
            <person name="Blanchette R.A."/>
            <person name="Henrissat B."/>
            <person name="Martin F."/>
            <person name="Cullen D."/>
            <person name="Hibbett D.S."/>
            <person name="Grigoriev I.V."/>
        </authorList>
    </citation>
    <scope>NUCLEOTIDE SEQUENCE [LARGE SCALE GENOMIC DNA]</scope>
    <source>
        <strain evidence="3">CBS 339.88</strain>
    </source>
</reference>
<dbReference type="AlphaFoldDB" id="A0A067SF59"/>
<dbReference type="Proteomes" id="UP000027222">
    <property type="component" value="Unassembled WGS sequence"/>
</dbReference>
<dbReference type="HOGENOM" id="CLU_443464_0_0_1"/>
<feature type="compositionally biased region" description="Polar residues" evidence="1">
    <location>
        <begin position="391"/>
        <end position="403"/>
    </location>
</feature>
<evidence type="ECO:0000313" key="3">
    <source>
        <dbReference type="Proteomes" id="UP000027222"/>
    </source>
</evidence>
<feature type="compositionally biased region" description="Polar residues" evidence="1">
    <location>
        <begin position="226"/>
        <end position="235"/>
    </location>
</feature>
<proteinExistence type="predicted"/>
<feature type="region of interest" description="Disordered" evidence="1">
    <location>
        <begin position="486"/>
        <end position="616"/>
    </location>
</feature>
<evidence type="ECO:0000313" key="2">
    <source>
        <dbReference type="EMBL" id="KDR66374.1"/>
    </source>
</evidence>
<sequence>MSFRPATPPILQNPIEDADGDCDWYYDQGAGGYIFPFGKFKGKKIHETSISYLSWCDQNFDSNSPFKQAYQTFYNGLLDYARTNYGDFIVPFGRKHQGSKISDCQDKPWLLWSMTVNGLREKYDIFFLAVQYWLANPNHQEVHRDIGELLDASKYEDDLDLVREADGSDEEPTQSDKEFIVDDDDQDLSKGEGHKIVSRRSKSIGSLSGSEDDDGSPASGMGDLSARTSRSTSPVSERLRSKPKQMAMRTRKRKGKEGTSRRTKKPFIVDDDDENGSEEYEPSDKSESDQAPDRTDYPSGRTGPIRRLRSKSNDSTKQKVHPYPTSRRKSNVKITSTASSSHSESDLPSTRRSPRKSPRKTVIQSSDASEEETAGEDQPFEPRTPSPARPSLSTFGSYEQGVQRSGVSDNRIFTIQDQYLENAQHPVDIPDNVQEALNVVVKYIVQQQSVFDGESALQGLSSLDISRSPNMTNISPSLGRIAHNLFNDSGLTHTPKPSPSKSKKSRPSIVNISESDEPVSSQPSKSNLASPNKTKRTQEQSPQSRKRRRTSSSDEYVPSTDGDNVASSATIRTPTRKKADTSLGTRTASQETEPGGSRPRPYVLLSPRSRRISGVE</sequence>
<feature type="compositionally biased region" description="Basic and acidic residues" evidence="1">
    <location>
        <begin position="282"/>
        <end position="296"/>
    </location>
</feature>
<dbReference type="OrthoDB" id="3058629at2759"/>
<gene>
    <name evidence="2" type="ORF">GALMADRAFT_1158727</name>
</gene>
<feature type="compositionally biased region" description="Polar residues" evidence="1">
    <location>
        <begin position="582"/>
        <end position="592"/>
    </location>
</feature>
<feature type="compositionally biased region" description="Acidic residues" evidence="1">
    <location>
        <begin position="269"/>
        <end position="281"/>
    </location>
</feature>
<evidence type="ECO:0000256" key="1">
    <source>
        <dbReference type="SAM" id="MobiDB-lite"/>
    </source>
</evidence>
<accession>A0A067SF59</accession>
<feature type="compositionally biased region" description="Acidic residues" evidence="1">
    <location>
        <begin position="368"/>
        <end position="379"/>
    </location>
</feature>
<feature type="compositionally biased region" description="Polar residues" evidence="1">
    <location>
        <begin position="561"/>
        <end position="573"/>
    </location>
</feature>
<protein>
    <submittedName>
        <fullName evidence="2">Uncharacterized protein</fullName>
    </submittedName>
</protein>
<organism evidence="2 3">
    <name type="scientific">Galerina marginata (strain CBS 339.88)</name>
    <dbReference type="NCBI Taxonomy" id="685588"/>
    <lineage>
        <taxon>Eukaryota</taxon>
        <taxon>Fungi</taxon>
        <taxon>Dikarya</taxon>
        <taxon>Basidiomycota</taxon>
        <taxon>Agaricomycotina</taxon>
        <taxon>Agaricomycetes</taxon>
        <taxon>Agaricomycetidae</taxon>
        <taxon>Agaricales</taxon>
        <taxon>Agaricineae</taxon>
        <taxon>Strophariaceae</taxon>
        <taxon>Galerina</taxon>
    </lineage>
</organism>
<dbReference type="EMBL" id="KL142424">
    <property type="protein sequence ID" value="KDR66374.1"/>
    <property type="molecule type" value="Genomic_DNA"/>
</dbReference>
<feature type="compositionally biased region" description="Polar residues" evidence="1">
    <location>
        <begin position="510"/>
        <end position="532"/>
    </location>
</feature>